<organism evidence="1">
    <name type="scientific">uncultured Caudovirales phage</name>
    <dbReference type="NCBI Taxonomy" id="2100421"/>
    <lineage>
        <taxon>Viruses</taxon>
        <taxon>Duplodnaviria</taxon>
        <taxon>Heunggongvirae</taxon>
        <taxon>Uroviricota</taxon>
        <taxon>Caudoviricetes</taxon>
        <taxon>Peduoviridae</taxon>
        <taxon>Maltschvirus</taxon>
        <taxon>Maltschvirus maltsch</taxon>
    </lineage>
</organism>
<name>A0A6J5MVA7_9CAUD</name>
<gene>
    <name evidence="1" type="ORF">UFOVP536_39</name>
</gene>
<dbReference type="Pfam" id="PF05037">
    <property type="entry name" value="DUF669"/>
    <property type="match status" value="1"/>
</dbReference>
<accession>A0A6J5MVA7</accession>
<sequence>MSSLNFSAESFNQSDSYSPIPAGTYTATVFEVKHVEVKNGANAGKPQYSVQFRIAEGQQENRRVFTYIPLYAGKSEWKALAFFKALGYEPKPGEPFNIPTPADLAGKPIAVKVTLVPDQNGGEENNVAGFKSGVSSQAVDNLAAILGVTTEPTVAKDLF</sequence>
<evidence type="ECO:0000313" key="1">
    <source>
        <dbReference type="EMBL" id="CAB4149016.1"/>
    </source>
</evidence>
<dbReference type="InterPro" id="IPR007731">
    <property type="entry name" value="DUF669"/>
</dbReference>
<protein>
    <submittedName>
        <fullName evidence="1">Uncharacterized protein</fullName>
    </submittedName>
</protein>
<dbReference type="EMBL" id="LR796499">
    <property type="protein sequence ID" value="CAB4149016.1"/>
    <property type="molecule type" value="Genomic_DNA"/>
</dbReference>
<proteinExistence type="predicted"/>
<reference evidence="1" key="1">
    <citation type="submission" date="2020-04" db="EMBL/GenBank/DDBJ databases">
        <authorList>
            <person name="Chiriac C."/>
            <person name="Salcher M."/>
            <person name="Ghai R."/>
            <person name="Kavagutti S V."/>
        </authorList>
    </citation>
    <scope>NUCLEOTIDE SEQUENCE</scope>
</reference>